<protein>
    <submittedName>
        <fullName evidence="2">Uncharacterized protein</fullName>
    </submittedName>
</protein>
<keyword evidence="1" id="KW-0472">Membrane</keyword>
<reference evidence="2 3" key="1">
    <citation type="submission" date="2006-04" db="EMBL/GenBank/DDBJ databases">
        <authorList>
            <person name="Nierman W.C."/>
        </authorList>
    </citation>
    <scope>NUCLEOTIDE SEQUENCE [LARGE SCALE GENOMIC DNA]</scope>
    <source>
        <strain evidence="2 3">DW4/3-1</strain>
    </source>
</reference>
<feature type="non-terminal residue" evidence="2">
    <location>
        <position position="1"/>
    </location>
</feature>
<keyword evidence="1" id="KW-1133">Transmembrane helix</keyword>
<keyword evidence="1" id="KW-0812">Transmembrane</keyword>
<feature type="transmembrane region" description="Helical" evidence="1">
    <location>
        <begin position="16"/>
        <end position="34"/>
    </location>
</feature>
<evidence type="ECO:0000313" key="2">
    <source>
        <dbReference type="EMBL" id="EAU63321.1"/>
    </source>
</evidence>
<evidence type="ECO:0000256" key="1">
    <source>
        <dbReference type="SAM" id="Phobius"/>
    </source>
</evidence>
<sequence length="41" mass="4801">RLLLVDLSRLPTDQRVITFILLGVLLLLISYTYTRLKERKG</sequence>
<evidence type="ECO:0000313" key="3">
    <source>
        <dbReference type="Proteomes" id="UP000032702"/>
    </source>
</evidence>
<name>Q08S77_STIAD</name>
<dbReference type="AlphaFoldDB" id="Q08S77"/>
<accession>Q08S77</accession>
<dbReference type="EMBL" id="AAMD01000169">
    <property type="protein sequence ID" value="EAU63321.1"/>
    <property type="molecule type" value="Genomic_DNA"/>
</dbReference>
<gene>
    <name evidence="2" type="ORF">STIAU_1700</name>
</gene>
<comment type="caution">
    <text evidence="2">The sequence shown here is derived from an EMBL/GenBank/DDBJ whole genome shotgun (WGS) entry which is preliminary data.</text>
</comment>
<organism evidence="2 3">
    <name type="scientific">Stigmatella aurantiaca (strain DW4/3-1)</name>
    <dbReference type="NCBI Taxonomy" id="378806"/>
    <lineage>
        <taxon>Bacteria</taxon>
        <taxon>Pseudomonadati</taxon>
        <taxon>Myxococcota</taxon>
        <taxon>Myxococcia</taxon>
        <taxon>Myxococcales</taxon>
        <taxon>Cystobacterineae</taxon>
        <taxon>Archangiaceae</taxon>
        <taxon>Stigmatella</taxon>
    </lineage>
</organism>
<proteinExistence type="predicted"/>
<dbReference type="Proteomes" id="UP000032702">
    <property type="component" value="Unassembled WGS sequence"/>
</dbReference>